<protein>
    <submittedName>
        <fullName evidence="5">LCP family protein</fullName>
    </submittedName>
</protein>
<dbReference type="NCBIfam" id="TIGR00350">
    <property type="entry name" value="lytR_cpsA_psr"/>
    <property type="match status" value="1"/>
</dbReference>
<comment type="caution">
    <text evidence="5">The sequence shown here is derived from an EMBL/GenBank/DDBJ whole genome shotgun (WGS) entry which is preliminary data.</text>
</comment>
<dbReference type="Proteomes" id="UP000775179">
    <property type="component" value="Unassembled WGS sequence"/>
</dbReference>
<dbReference type="Pfam" id="PF13399">
    <property type="entry name" value="LytR_C"/>
    <property type="match status" value="1"/>
</dbReference>
<gene>
    <name evidence="5" type="ORF">K4H94_04450</name>
</gene>
<dbReference type="KEGG" id="cchv:BTM20_11650"/>
<evidence type="ECO:0000259" key="3">
    <source>
        <dbReference type="Pfam" id="PF03816"/>
    </source>
</evidence>
<evidence type="ECO:0000259" key="4">
    <source>
        <dbReference type="Pfam" id="PF13399"/>
    </source>
</evidence>
<dbReference type="PANTHER" id="PTHR33392">
    <property type="entry name" value="POLYISOPRENYL-TEICHOIC ACID--PEPTIDOGLYCAN TEICHOIC ACID TRANSFERASE TAGU"/>
    <property type="match status" value="1"/>
</dbReference>
<sequence>MSNKRDAMQHSSPKKSLKNEQLRRKKMKIQMRKRKIKRAIMSFIILILVLFIGGGLYTYSFLAKLNNDTKLSNPVTPERNEPINILVVGMDIGDAENLGNKTARRTDSIMVVNYNPSTKKMHIVSVPRDTMIEVDAYIDDGQYQRYWKINAAYTLGGEEELITHVQNLLDIKVNYMVEVDYQAFRNLVDAVGGVDMYIEQNMFYDDTVQNLHIKFNAGETAHLDGQKAEEFFRWRKNNDGTGLINGDIDRIKNQQKFIGKLVEKCLTPSIVFKIPKIFKAINDNVDTNLTANRMVSLGLKVLRLKPDDIIMTSLKGDFEEIYKQSYLVVDKSQNRELINALSTKEVTEDSVSSSKNRQEVKIMVLNGTKVNGLASNMQTELHHLGYTSVDVGNALSPSEKSIIQTNDKEIKELLKADTDISKTAKITDEEYKDYDAVIVLGNDYALFGE</sequence>
<dbReference type="EMBL" id="JAIFTX010000007">
    <property type="protein sequence ID" value="MBX7290298.1"/>
    <property type="molecule type" value="Genomic_DNA"/>
</dbReference>
<proteinExistence type="inferred from homology"/>
<dbReference type="InterPro" id="IPR027381">
    <property type="entry name" value="LytR/CpsA/Psr_C"/>
</dbReference>
<organism evidence="5 6">
    <name type="scientific">Clostridium chauvoei</name>
    <dbReference type="NCBI Taxonomy" id="46867"/>
    <lineage>
        <taxon>Bacteria</taxon>
        <taxon>Bacillati</taxon>
        <taxon>Bacillota</taxon>
        <taxon>Clostridia</taxon>
        <taxon>Eubacteriales</taxon>
        <taxon>Clostridiaceae</taxon>
        <taxon>Clostridium</taxon>
    </lineage>
</organism>
<evidence type="ECO:0000256" key="1">
    <source>
        <dbReference type="ARBA" id="ARBA00006068"/>
    </source>
</evidence>
<dbReference type="RefSeq" id="WP_021876517.1">
    <property type="nucleotide sequence ID" value="NZ_CP018624.1"/>
</dbReference>
<feature type="domain" description="LytR/CpsA/Psr regulator C-terminal" evidence="4">
    <location>
        <begin position="359"/>
        <end position="444"/>
    </location>
</feature>
<dbReference type="Gene3D" id="3.30.70.2390">
    <property type="match status" value="1"/>
</dbReference>
<feature type="domain" description="Cell envelope-related transcriptional attenuator" evidence="3">
    <location>
        <begin position="105"/>
        <end position="265"/>
    </location>
</feature>
<dbReference type="GeneID" id="66302529"/>
<evidence type="ECO:0000313" key="6">
    <source>
        <dbReference type="Proteomes" id="UP000775179"/>
    </source>
</evidence>
<evidence type="ECO:0000256" key="2">
    <source>
        <dbReference type="SAM" id="MobiDB-lite"/>
    </source>
</evidence>
<comment type="similarity">
    <text evidence="1">Belongs to the LytR/CpsA/Psr (LCP) family.</text>
</comment>
<reference evidence="5 6" key="1">
    <citation type="submission" date="2021-08" db="EMBL/GenBank/DDBJ databases">
        <title>Genome sequence analysis of Clostridium chauvoei strains of European origin and evaluation of typing options for outbreak investigations.</title>
        <authorList>
            <person name="Abdel-Glil M."/>
            <person name="Thomas P."/>
            <person name="Seyboldt C."/>
        </authorList>
    </citation>
    <scope>NUCLEOTIDE SEQUENCE [LARGE SCALE GENOMIC DNA]</scope>
    <source>
        <strain evidence="5 6">S0260-09</strain>
    </source>
</reference>
<dbReference type="InterPro" id="IPR004474">
    <property type="entry name" value="LytR_CpsA_psr"/>
</dbReference>
<name>A0ABD4RFQ3_9CLOT</name>
<feature type="region of interest" description="Disordered" evidence="2">
    <location>
        <begin position="1"/>
        <end position="25"/>
    </location>
</feature>
<evidence type="ECO:0000313" key="5">
    <source>
        <dbReference type="EMBL" id="MBX7290298.1"/>
    </source>
</evidence>
<dbReference type="InterPro" id="IPR050922">
    <property type="entry name" value="LytR/CpsA/Psr_CW_biosynth"/>
</dbReference>
<dbReference type="Pfam" id="PF03816">
    <property type="entry name" value="LytR_cpsA_psr"/>
    <property type="match status" value="1"/>
</dbReference>
<dbReference type="PANTHER" id="PTHR33392:SF6">
    <property type="entry name" value="POLYISOPRENYL-TEICHOIC ACID--PEPTIDOGLYCAN TEICHOIC ACID TRANSFERASE TAGU"/>
    <property type="match status" value="1"/>
</dbReference>
<dbReference type="Gene3D" id="3.40.630.190">
    <property type="entry name" value="LCP protein"/>
    <property type="match status" value="1"/>
</dbReference>
<dbReference type="AlphaFoldDB" id="A0ABD4RFQ3"/>
<accession>A0ABD4RFQ3</accession>